<dbReference type="STRING" id="295069.SAMN05421856_102154"/>
<feature type="domain" description="Methylamine utilisation protein MauE" evidence="6">
    <location>
        <begin position="10"/>
        <end position="133"/>
    </location>
</feature>
<name>A0A1H7X283_9FLAO</name>
<dbReference type="GO" id="GO:0016020">
    <property type="term" value="C:membrane"/>
    <property type="evidence" value="ECO:0007669"/>
    <property type="project" value="UniProtKB-SubCell"/>
</dbReference>
<protein>
    <recommendedName>
        <fullName evidence="6">Methylamine utilisation protein MauE domain-containing protein</fullName>
    </recommendedName>
</protein>
<dbReference type="Proteomes" id="UP000199450">
    <property type="component" value="Unassembled WGS sequence"/>
</dbReference>
<evidence type="ECO:0000256" key="2">
    <source>
        <dbReference type="ARBA" id="ARBA00022692"/>
    </source>
</evidence>
<organism evidence="7 8">
    <name type="scientific">Chryseobacterium taichungense</name>
    <dbReference type="NCBI Taxonomy" id="295069"/>
    <lineage>
        <taxon>Bacteria</taxon>
        <taxon>Pseudomonadati</taxon>
        <taxon>Bacteroidota</taxon>
        <taxon>Flavobacteriia</taxon>
        <taxon>Flavobacteriales</taxon>
        <taxon>Weeksellaceae</taxon>
        <taxon>Chryseobacterium group</taxon>
        <taxon>Chryseobacterium</taxon>
    </lineage>
</organism>
<accession>A0A1H7X283</accession>
<feature type="transmembrane region" description="Helical" evidence="5">
    <location>
        <begin position="76"/>
        <end position="93"/>
    </location>
</feature>
<keyword evidence="2 5" id="KW-0812">Transmembrane</keyword>
<dbReference type="InterPro" id="IPR009908">
    <property type="entry name" value="Methylamine_util_MauE"/>
</dbReference>
<comment type="subcellular location">
    <subcellularLocation>
        <location evidence="1">Membrane</location>
        <topology evidence="1">Multi-pass membrane protein</topology>
    </subcellularLocation>
</comment>
<feature type="transmembrane region" description="Helical" evidence="5">
    <location>
        <begin position="52"/>
        <end position="69"/>
    </location>
</feature>
<sequence>MIMKKSNTRIVEFISYFFILLFCYAGISKLTDFEKFREQISASPLLNGSSQFLPYILIIVEFLIAGLLCYRKTRTIGLIGSLFLMLIFTGYIAKLLSTSKNLPCSCGGILEKMSWNQHLYFNVGCVILSIIALSLNLKYSRPAE</sequence>
<proteinExistence type="predicted"/>
<evidence type="ECO:0000256" key="3">
    <source>
        <dbReference type="ARBA" id="ARBA00022989"/>
    </source>
</evidence>
<dbReference type="AlphaFoldDB" id="A0A1H7X283"/>
<keyword evidence="3 5" id="KW-1133">Transmembrane helix</keyword>
<keyword evidence="4 5" id="KW-0472">Membrane</keyword>
<evidence type="ECO:0000313" key="7">
    <source>
        <dbReference type="EMBL" id="SEM27711.1"/>
    </source>
</evidence>
<evidence type="ECO:0000256" key="5">
    <source>
        <dbReference type="SAM" id="Phobius"/>
    </source>
</evidence>
<feature type="transmembrane region" description="Helical" evidence="5">
    <location>
        <begin position="119"/>
        <end position="137"/>
    </location>
</feature>
<keyword evidence="8" id="KW-1185">Reference proteome</keyword>
<gene>
    <name evidence="7" type="ORF">SAMN05421856_102154</name>
</gene>
<feature type="transmembrane region" description="Helical" evidence="5">
    <location>
        <begin position="10"/>
        <end position="27"/>
    </location>
</feature>
<dbReference type="EMBL" id="FOBV01000002">
    <property type="protein sequence ID" value="SEM27711.1"/>
    <property type="molecule type" value="Genomic_DNA"/>
</dbReference>
<reference evidence="8" key="1">
    <citation type="submission" date="2016-10" db="EMBL/GenBank/DDBJ databases">
        <authorList>
            <person name="Varghese N."/>
            <person name="Submissions S."/>
        </authorList>
    </citation>
    <scope>NUCLEOTIDE SEQUENCE [LARGE SCALE GENOMIC DNA]</scope>
    <source>
        <strain evidence="8">DSM 17453</strain>
    </source>
</reference>
<evidence type="ECO:0000256" key="4">
    <source>
        <dbReference type="ARBA" id="ARBA00023136"/>
    </source>
</evidence>
<evidence type="ECO:0000313" key="8">
    <source>
        <dbReference type="Proteomes" id="UP000199450"/>
    </source>
</evidence>
<evidence type="ECO:0000259" key="6">
    <source>
        <dbReference type="Pfam" id="PF07291"/>
    </source>
</evidence>
<dbReference type="Pfam" id="PF07291">
    <property type="entry name" value="MauE"/>
    <property type="match status" value="1"/>
</dbReference>
<evidence type="ECO:0000256" key="1">
    <source>
        <dbReference type="ARBA" id="ARBA00004141"/>
    </source>
</evidence>
<dbReference type="GO" id="GO:0030416">
    <property type="term" value="P:methylamine metabolic process"/>
    <property type="evidence" value="ECO:0007669"/>
    <property type="project" value="InterPro"/>
</dbReference>